<comment type="caution">
    <text evidence="6">The sequence shown here is derived from an EMBL/GenBank/DDBJ whole genome shotgun (WGS) entry which is preliminary data.</text>
</comment>
<evidence type="ECO:0000256" key="4">
    <source>
        <dbReference type="ARBA" id="ARBA00022833"/>
    </source>
</evidence>
<keyword evidence="7" id="KW-1185">Reference proteome</keyword>
<feature type="domain" description="Metallo-beta-lactamase" evidence="5">
    <location>
        <begin position="267"/>
        <end position="469"/>
    </location>
</feature>
<dbReference type="InterPro" id="IPR001279">
    <property type="entry name" value="Metallo-B-lactamas"/>
</dbReference>
<dbReference type="SMART" id="SM00849">
    <property type="entry name" value="Lactamase_B"/>
    <property type="match status" value="2"/>
</dbReference>
<dbReference type="PANTHER" id="PTHR46233">
    <property type="entry name" value="HYDROXYACYLGLUTATHIONE HYDROLASE GLOC"/>
    <property type="match status" value="1"/>
</dbReference>
<evidence type="ECO:0000256" key="3">
    <source>
        <dbReference type="ARBA" id="ARBA00022801"/>
    </source>
</evidence>
<name>A0ABV9D4T2_9MICO</name>
<dbReference type="SUPFAM" id="SSF56281">
    <property type="entry name" value="Metallo-hydrolase/oxidoreductase"/>
    <property type="match status" value="2"/>
</dbReference>
<organism evidence="6 7">
    <name type="scientific">Georgenia faecalis</name>
    <dbReference type="NCBI Taxonomy" id="2483799"/>
    <lineage>
        <taxon>Bacteria</taxon>
        <taxon>Bacillati</taxon>
        <taxon>Actinomycetota</taxon>
        <taxon>Actinomycetes</taxon>
        <taxon>Micrococcales</taxon>
        <taxon>Bogoriellaceae</taxon>
        <taxon>Georgenia</taxon>
    </lineage>
</organism>
<evidence type="ECO:0000259" key="5">
    <source>
        <dbReference type="SMART" id="SM00849"/>
    </source>
</evidence>
<evidence type="ECO:0000256" key="1">
    <source>
        <dbReference type="ARBA" id="ARBA00001947"/>
    </source>
</evidence>
<evidence type="ECO:0000313" key="6">
    <source>
        <dbReference type="EMBL" id="MFC4553787.1"/>
    </source>
</evidence>
<keyword evidence="3" id="KW-0378">Hydrolase</keyword>
<dbReference type="PANTHER" id="PTHR46233:SF3">
    <property type="entry name" value="HYDROXYACYLGLUTATHIONE HYDROLASE GLOC"/>
    <property type="match status" value="1"/>
</dbReference>
<keyword evidence="2" id="KW-0479">Metal-binding</keyword>
<reference evidence="7" key="1">
    <citation type="journal article" date="2019" name="Int. J. Syst. Evol. Microbiol.">
        <title>The Global Catalogue of Microorganisms (GCM) 10K type strain sequencing project: providing services to taxonomists for standard genome sequencing and annotation.</title>
        <authorList>
            <consortium name="The Broad Institute Genomics Platform"/>
            <consortium name="The Broad Institute Genome Sequencing Center for Infectious Disease"/>
            <person name="Wu L."/>
            <person name="Ma J."/>
        </authorList>
    </citation>
    <scope>NUCLEOTIDE SEQUENCE [LARGE SCALE GENOMIC DNA]</scope>
    <source>
        <strain evidence="7">JCM 3369</strain>
    </source>
</reference>
<dbReference type="EMBL" id="JBHSGF010000001">
    <property type="protein sequence ID" value="MFC4553787.1"/>
    <property type="molecule type" value="Genomic_DNA"/>
</dbReference>
<dbReference type="CDD" id="cd06262">
    <property type="entry name" value="metallo-hydrolase-like_MBL-fold"/>
    <property type="match status" value="2"/>
</dbReference>
<proteinExistence type="predicted"/>
<accession>A0ABV9D4T2</accession>
<keyword evidence="4" id="KW-0862">Zinc</keyword>
<dbReference type="RefSeq" id="WP_244925328.1">
    <property type="nucleotide sequence ID" value="NZ_CP033325.1"/>
</dbReference>
<gene>
    <name evidence="6" type="ORF">ACFO3F_00880</name>
</gene>
<dbReference type="InterPro" id="IPR036866">
    <property type="entry name" value="RibonucZ/Hydroxyglut_hydro"/>
</dbReference>
<sequence length="631" mass="70274">MTDVVREVAEGVFRVRDTCHVYVVRAEGARTGVAIDFGSGRVLDHLAEMGIDRLTDVVMTHHHRDQAQGLPRAVEAGIAIHVPPVERDLFEHADDMWATRPIINDYNLREDRFSLLDSVPVAGLVPEYRTGRWGGVDLAVHPTPGHTTGSVTYVLERGGRRIAFTGDLLYAPGKVWSLAATQWSYTENEGPAMTVLSCYLLQRERLDLLLPSHGEPMADPAAALGLLARRMQAYVDSRRPFPWDLETRLVHPYARLTTHFLLNRSSVAASYVLLSESGAALLIDFGYDVTTGLPDGRDRASRRPWLASLDALRGGFGVTDVEVVMATHYHDDHVAGMNLLREVEGTQVWVPENVAPILANPMHHDLPCQWYDPIAVDRELALGETVRWHEYAITVHELRGHTRYAAAFELEVDGVRVLVTGDQQDGRGLAGQRREILNYQYRNLVGLEDYRRSAELYRRVGPGLMVSGHWEPRWVDENYLDMLAEQGEELARIHTDLLPLDELDVGADGVLARLTPYRSRPQVGEPVELTATVRNPHHVAAEAVVRLVVPDGWHAEPPVVHRVLGPGESAAVPFRVMPAPEVRRRARCAVDVSVGELHLGQHAEALVDVVTATPGDAGPPRRRHYDDLLIR</sequence>
<dbReference type="Pfam" id="PF00753">
    <property type="entry name" value="Lactamase_B"/>
    <property type="match status" value="2"/>
</dbReference>
<dbReference type="Proteomes" id="UP001595955">
    <property type="component" value="Unassembled WGS sequence"/>
</dbReference>
<evidence type="ECO:0000256" key="2">
    <source>
        <dbReference type="ARBA" id="ARBA00022723"/>
    </source>
</evidence>
<evidence type="ECO:0000313" key="7">
    <source>
        <dbReference type="Proteomes" id="UP001595955"/>
    </source>
</evidence>
<feature type="domain" description="Metallo-beta-lactamase" evidence="5">
    <location>
        <begin position="18"/>
        <end position="213"/>
    </location>
</feature>
<dbReference type="InterPro" id="IPR051453">
    <property type="entry name" value="MBL_Glyoxalase_II"/>
</dbReference>
<protein>
    <submittedName>
        <fullName evidence="6">MBL fold metallo-hydrolase</fullName>
    </submittedName>
</protein>
<comment type="cofactor">
    <cofactor evidence="1">
        <name>Zn(2+)</name>
        <dbReference type="ChEBI" id="CHEBI:29105"/>
    </cofactor>
</comment>
<dbReference type="Gene3D" id="3.60.15.10">
    <property type="entry name" value="Ribonuclease Z/Hydroxyacylglutathione hydrolase-like"/>
    <property type="match status" value="2"/>
</dbReference>